<evidence type="ECO:0000259" key="1">
    <source>
        <dbReference type="PROSITE" id="PS50987"/>
    </source>
</evidence>
<dbReference type="Gene3D" id="1.10.10.10">
    <property type="entry name" value="Winged helix-like DNA-binding domain superfamily/Winged helix DNA-binding domain"/>
    <property type="match status" value="1"/>
</dbReference>
<dbReference type="PANTHER" id="PTHR38600:SF2">
    <property type="entry name" value="SLL0088 PROTEIN"/>
    <property type="match status" value="1"/>
</dbReference>
<keyword evidence="3" id="KW-1185">Reference proteome</keyword>
<evidence type="ECO:0000313" key="3">
    <source>
        <dbReference type="Proteomes" id="UP001189915"/>
    </source>
</evidence>
<dbReference type="PANTHER" id="PTHR38600">
    <property type="entry name" value="TRANSCRIPTIONAL REGULATORY PROTEIN"/>
    <property type="match status" value="1"/>
</dbReference>
<dbReference type="AlphaFoldDB" id="A0AAD2ELT9"/>
<feature type="domain" description="HTH arsR-type" evidence="1">
    <location>
        <begin position="12"/>
        <end position="126"/>
    </location>
</feature>
<dbReference type="GO" id="GO:0003700">
    <property type="term" value="F:DNA-binding transcription factor activity"/>
    <property type="evidence" value="ECO:0007669"/>
    <property type="project" value="InterPro"/>
</dbReference>
<proteinExistence type="predicted"/>
<comment type="caution">
    <text evidence="2">The sequence shown here is derived from an EMBL/GenBank/DDBJ whole genome shotgun (WGS) entry which is preliminary data.</text>
</comment>
<dbReference type="SMART" id="SM00418">
    <property type="entry name" value="HTH_ARSR"/>
    <property type="match status" value="1"/>
</dbReference>
<evidence type="ECO:0000313" key="2">
    <source>
        <dbReference type="EMBL" id="CAJ0692058.1"/>
    </source>
</evidence>
<dbReference type="InterPro" id="IPR001845">
    <property type="entry name" value="HTH_ArsR_DNA-bd_dom"/>
</dbReference>
<dbReference type="PRINTS" id="PR00778">
    <property type="entry name" value="HTHARSR"/>
</dbReference>
<dbReference type="InterPro" id="IPR036388">
    <property type="entry name" value="WH-like_DNA-bd_sf"/>
</dbReference>
<dbReference type="EMBL" id="CATWAF010000002">
    <property type="protein sequence ID" value="CAJ0692058.1"/>
    <property type="molecule type" value="Genomic_DNA"/>
</dbReference>
<reference evidence="2 3" key="1">
    <citation type="submission" date="2023-07" db="EMBL/GenBank/DDBJ databases">
        <authorList>
            <person name="Peeters C."/>
        </authorList>
    </citation>
    <scope>NUCLEOTIDE SEQUENCE [LARGE SCALE GENOMIC DNA]</scope>
    <source>
        <strain evidence="2 3">LMG 18091</strain>
    </source>
</reference>
<sequence length="126" mass="14112">MHQSILTYIVSQMDNNGIALDAVFHALSDPTRRAVIQRLGEGPATVSELAEPFDMALPSFMKHMRVLEGVGLVSSQKSGRIRTCTLERKKLAAAERWFEKQHAIWASRYSNLDNLLEKLQGESNEG</sequence>
<dbReference type="CDD" id="cd00090">
    <property type="entry name" value="HTH_ARSR"/>
    <property type="match status" value="1"/>
</dbReference>
<protein>
    <recommendedName>
        <fullName evidence="1">HTH arsR-type domain-containing protein</fullName>
    </recommendedName>
</protein>
<dbReference type="InterPro" id="IPR036390">
    <property type="entry name" value="WH_DNA-bd_sf"/>
</dbReference>
<dbReference type="InterPro" id="IPR011991">
    <property type="entry name" value="ArsR-like_HTH"/>
</dbReference>
<dbReference type="NCBIfam" id="NF033788">
    <property type="entry name" value="HTH_metalloreg"/>
    <property type="match status" value="1"/>
</dbReference>
<gene>
    <name evidence="2" type="ORF">LMG18091_01550</name>
</gene>
<accession>A0AAD2ELT9</accession>
<dbReference type="Pfam" id="PF12840">
    <property type="entry name" value="HTH_20"/>
    <property type="match status" value="1"/>
</dbReference>
<dbReference type="Proteomes" id="UP001189915">
    <property type="component" value="Unassembled WGS sequence"/>
</dbReference>
<name>A0AAD2ELT9_9RALS</name>
<organism evidence="2 3">
    <name type="scientific">Ralstonia wenshanensis</name>
    <dbReference type="NCBI Taxonomy" id="2842456"/>
    <lineage>
        <taxon>Bacteria</taxon>
        <taxon>Pseudomonadati</taxon>
        <taxon>Pseudomonadota</taxon>
        <taxon>Betaproteobacteria</taxon>
        <taxon>Burkholderiales</taxon>
        <taxon>Burkholderiaceae</taxon>
        <taxon>Ralstonia</taxon>
    </lineage>
</organism>
<dbReference type="PROSITE" id="PS50987">
    <property type="entry name" value="HTH_ARSR_2"/>
    <property type="match status" value="1"/>
</dbReference>
<dbReference type="SUPFAM" id="SSF46785">
    <property type="entry name" value="Winged helix' DNA-binding domain"/>
    <property type="match status" value="1"/>
</dbReference>